<dbReference type="SUPFAM" id="SSF53062">
    <property type="entry name" value="PTS system fructose IIA component-like"/>
    <property type="match status" value="1"/>
</dbReference>
<dbReference type="Proteomes" id="UP000094068">
    <property type="component" value="Unassembled WGS sequence"/>
</dbReference>
<reference evidence="10" key="1">
    <citation type="submission" date="2016-09" db="EMBL/GenBank/DDBJ databases">
        <authorList>
            <person name="Gulvik C.A."/>
        </authorList>
    </citation>
    <scope>NUCLEOTIDE SEQUENCE [LARGE SCALE GENOMIC DNA]</scope>
    <source>
        <strain evidence="10">DSM 23328</strain>
    </source>
</reference>
<dbReference type="Pfam" id="PF03610">
    <property type="entry name" value="EIIA-man"/>
    <property type="match status" value="1"/>
</dbReference>
<dbReference type="GO" id="GO:0016301">
    <property type="term" value="F:kinase activity"/>
    <property type="evidence" value="ECO:0007669"/>
    <property type="project" value="UniProtKB-KW"/>
</dbReference>
<dbReference type="GO" id="GO:0005737">
    <property type="term" value="C:cytoplasm"/>
    <property type="evidence" value="ECO:0007669"/>
    <property type="project" value="UniProtKB-SubCell"/>
</dbReference>
<dbReference type="GO" id="GO:0016020">
    <property type="term" value="C:membrane"/>
    <property type="evidence" value="ECO:0007669"/>
    <property type="project" value="InterPro"/>
</dbReference>
<dbReference type="STRING" id="903984.BCR21_06300"/>
<evidence type="ECO:0000256" key="1">
    <source>
        <dbReference type="ARBA" id="ARBA00004496"/>
    </source>
</evidence>
<evidence type="ECO:0000256" key="4">
    <source>
        <dbReference type="ARBA" id="ARBA00022597"/>
    </source>
</evidence>
<dbReference type="InterPro" id="IPR033887">
    <property type="entry name" value="PTS_IIA_man"/>
</dbReference>
<keyword evidence="5" id="KW-0808">Transferase</keyword>
<feature type="domain" description="PTS EIIA type-4" evidence="8">
    <location>
        <begin position="3"/>
        <end position="135"/>
    </location>
</feature>
<organism evidence="9 10">
    <name type="scientific">Enterococcus ureasiticus</name>
    <dbReference type="NCBI Taxonomy" id="903984"/>
    <lineage>
        <taxon>Bacteria</taxon>
        <taxon>Bacillati</taxon>
        <taxon>Bacillota</taxon>
        <taxon>Bacilli</taxon>
        <taxon>Lactobacillales</taxon>
        <taxon>Enterococcaceae</taxon>
        <taxon>Enterococcus</taxon>
    </lineage>
</organism>
<dbReference type="Gene3D" id="3.40.50.510">
    <property type="entry name" value="Phosphotransferase system, mannose-type IIA component"/>
    <property type="match status" value="1"/>
</dbReference>
<keyword evidence="2" id="KW-0813">Transport</keyword>
<keyword evidence="4" id="KW-0762">Sugar transport</keyword>
<dbReference type="AlphaFoldDB" id="A0A1E5GHY4"/>
<comment type="caution">
    <text evidence="9">The sequence shown here is derived from an EMBL/GenBank/DDBJ whole genome shotgun (WGS) entry which is preliminary data.</text>
</comment>
<dbReference type="CDD" id="cd00006">
    <property type="entry name" value="PTS_IIA_man"/>
    <property type="match status" value="1"/>
</dbReference>
<dbReference type="InterPro" id="IPR036662">
    <property type="entry name" value="PTS_EIIA_man-typ_sf"/>
</dbReference>
<dbReference type="EMBL" id="MIJZ01000012">
    <property type="protein sequence ID" value="OEG11840.1"/>
    <property type="molecule type" value="Genomic_DNA"/>
</dbReference>
<keyword evidence="3" id="KW-0963">Cytoplasm</keyword>
<dbReference type="InterPro" id="IPR051471">
    <property type="entry name" value="Bacterial_PTS_sugar_comp"/>
</dbReference>
<dbReference type="PROSITE" id="PS51096">
    <property type="entry name" value="PTS_EIIA_TYPE_4"/>
    <property type="match status" value="1"/>
</dbReference>
<name>A0A1E5GHY4_9ENTE</name>
<dbReference type="PANTHER" id="PTHR33799">
    <property type="entry name" value="PTS PERMEASE-RELATED-RELATED"/>
    <property type="match status" value="1"/>
</dbReference>
<dbReference type="RefSeq" id="WP_069645694.1">
    <property type="nucleotide sequence ID" value="NZ_MIJZ01000012.1"/>
</dbReference>
<proteinExistence type="predicted"/>
<evidence type="ECO:0000256" key="6">
    <source>
        <dbReference type="ARBA" id="ARBA00022683"/>
    </source>
</evidence>
<evidence type="ECO:0000256" key="5">
    <source>
        <dbReference type="ARBA" id="ARBA00022679"/>
    </source>
</evidence>
<protein>
    <submittedName>
        <fullName evidence="9">PTS fructose transporter subunit IIA</fullName>
    </submittedName>
</protein>
<evidence type="ECO:0000259" key="8">
    <source>
        <dbReference type="PROSITE" id="PS51096"/>
    </source>
</evidence>
<keyword evidence="7" id="KW-0418">Kinase</keyword>
<evidence type="ECO:0000256" key="2">
    <source>
        <dbReference type="ARBA" id="ARBA00022448"/>
    </source>
</evidence>
<dbReference type="OrthoDB" id="9799827at2"/>
<comment type="subcellular location">
    <subcellularLocation>
        <location evidence="1">Cytoplasm</location>
    </subcellularLocation>
</comment>
<sequence>MTKEPIILLTHGGWGAGLLKSIKMIVGETENIYEVVLQPEDNLQEYIQRVENQLKSVTWSEKLLILTDIKGGTTSNVALRLSRDYDVLAISGLNTAMLLDAVMKQTAPFTEQAGAEILQASLDNCQILQLPTTNN</sequence>
<gene>
    <name evidence="9" type="ORF">BCR21_06300</name>
</gene>
<evidence type="ECO:0000256" key="7">
    <source>
        <dbReference type="ARBA" id="ARBA00022777"/>
    </source>
</evidence>
<keyword evidence="6" id="KW-0598">Phosphotransferase system</keyword>
<accession>A0A1E5GHY4</accession>
<evidence type="ECO:0000313" key="9">
    <source>
        <dbReference type="EMBL" id="OEG11840.1"/>
    </source>
</evidence>
<evidence type="ECO:0000256" key="3">
    <source>
        <dbReference type="ARBA" id="ARBA00022490"/>
    </source>
</evidence>
<dbReference type="InterPro" id="IPR004701">
    <property type="entry name" value="PTS_EIIA_man-typ"/>
</dbReference>
<dbReference type="GO" id="GO:0009401">
    <property type="term" value="P:phosphoenolpyruvate-dependent sugar phosphotransferase system"/>
    <property type="evidence" value="ECO:0007669"/>
    <property type="project" value="UniProtKB-KW"/>
</dbReference>
<keyword evidence="10" id="KW-1185">Reference proteome</keyword>
<dbReference type="PANTHER" id="PTHR33799:SF1">
    <property type="entry name" value="PTS SYSTEM MANNOSE-SPECIFIC EIIAB COMPONENT-RELATED"/>
    <property type="match status" value="1"/>
</dbReference>
<evidence type="ECO:0000313" key="10">
    <source>
        <dbReference type="Proteomes" id="UP000094068"/>
    </source>
</evidence>